<dbReference type="EMBL" id="BAABDQ010000056">
    <property type="protein sequence ID" value="GAA3617720.1"/>
    <property type="molecule type" value="Genomic_DNA"/>
</dbReference>
<dbReference type="PANTHER" id="PTHR35201">
    <property type="entry name" value="TERPENE SYNTHASE"/>
    <property type="match status" value="1"/>
</dbReference>
<dbReference type="RefSeq" id="WP_345577904.1">
    <property type="nucleotide sequence ID" value="NZ_BAABDQ010000056.1"/>
</dbReference>
<evidence type="ECO:0000256" key="2">
    <source>
        <dbReference type="RuleBase" id="RU366034"/>
    </source>
</evidence>
<proteinExistence type="inferred from homology"/>
<dbReference type="SFLD" id="SFLDG01020">
    <property type="entry name" value="Terpene_Cyclase_Like_2"/>
    <property type="match status" value="1"/>
</dbReference>
<sequence>MPQDVEFFMPIPSRRSRDYERTKAQHLAWPRAIGLISSEAAEQRHLQADYADLAARFYPSATGPDADLGVDLMTFFFLFDDLFDGPRGEDPRAARALTDAVAAALDGPLPADAPAIAHGFSDVWRRTRQGMSQAWCARAARTWRGYLSGYVDEAASRHHHAPCASMAEYLTMRRHTIGAMPTLDLAERAGHYEVHQGLFGSAVITAMLRIAIDTNLIDNDIASLEKEEARGEQNNIVLVIQRERGWPVPRCVAYLQDEVRTRIEQFLILEDRLPEVYDSCGLSAAERATADEYRDDGIRALIRGAYDWHRRSGRYSPEYAIPAGRLGYLEELGA</sequence>
<keyword evidence="1 2" id="KW-0456">Lyase</keyword>
<dbReference type="Proteomes" id="UP001500630">
    <property type="component" value="Unassembled WGS sequence"/>
</dbReference>
<dbReference type="SFLD" id="SFLDS00005">
    <property type="entry name" value="Isoprenoid_Synthase_Type_I"/>
    <property type="match status" value="1"/>
</dbReference>
<reference evidence="4" key="1">
    <citation type="journal article" date="2019" name="Int. J. Syst. Evol. Microbiol.">
        <title>The Global Catalogue of Microorganisms (GCM) 10K type strain sequencing project: providing services to taxonomists for standard genome sequencing and annotation.</title>
        <authorList>
            <consortium name="The Broad Institute Genomics Platform"/>
            <consortium name="The Broad Institute Genome Sequencing Center for Infectious Disease"/>
            <person name="Wu L."/>
            <person name="Ma J."/>
        </authorList>
    </citation>
    <scope>NUCLEOTIDE SEQUENCE [LARGE SCALE GENOMIC DNA]</scope>
    <source>
        <strain evidence="4">JCM 17326</strain>
    </source>
</reference>
<dbReference type="InterPro" id="IPR008949">
    <property type="entry name" value="Isoprenoid_synthase_dom_sf"/>
</dbReference>
<comment type="caution">
    <text evidence="3">The sequence shown here is derived from an EMBL/GenBank/DDBJ whole genome shotgun (WGS) entry which is preliminary data.</text>
</comment>
<organism evidence="3 4">
    <name type="scientific">Nonomuraea rosea</name>
    <dbReference type="NCBI Taxonomy" id="638574"/>
    <lineage>
        <taxon>Bacteria</taxon>
        <taxon>Bacillati</taxon>
        <taxon>Actinomycetota</taxon>
        <taxon>Actinomycetes</taxon>
        <taxon>Streptosporangiales</taxon>
        <taxon>Streptosporangiaceae</taxon>
        <taxon>Nonomuraea</taxon>
    </lineage>
</organism>
<evidence type="ECO:0000313" key="4">
    <source>
        <dbReference type="Proteomes" id="UP001500630"/>
    </source>
</evidence>
<comment type="cofactor">
    <cofactor evidence="2">
        <name>Mg(2+)</name>
        <dbReference type="ChEBI" id="CHEBI:18420"/>
    </cofactor>
</comment>
<dbReference type="Pfam" id="PF19086">
    <property type="entry name" value="Terpene_syn_C_2"/>
    <property type="match status" value="1"/>
</dbReference>
<keyword evidence="2" id="KW-0479">Metal-binding</keyword>
<name>A0ABP6ZX89_9ACTN</name>
<dbReference type="Gene3D" id="1.10.600.10">
    <property type="entry name" value="Farnesyl Diphosphate Synthase"/>
    <property type="match status" value="1"/>
</dbReference>
<dbReference type="SUPFAM" id="SSF48576">
    <property type="entry name" value="Terpenoid synthases"/>
    <property type="match status" value="1"/>
</dbReference>
<comment type="similarity">
    <text evidence="2">Belongs to the terpene synthase family.</text>
</comment>
<keyword evidence="4" id="KW-1185">Reference proteome</keyword>
<accession>A0ABP6ZX89</accession>
<evidence type="ECO:0000313" key="3">
    <source>
        <dbReference type="EMBL" id="GAA3617720.1"/>
    </source>
</evidence>
<gene>
    <name evidence="3" type="ORF">GCM10022419_124040</name>
</gene>
<protein>
    <recommendedName>
        <fullName evidence="2">Terpene synthase</fullName>
        <ecNumber evidence="2">4.2.3.-</ecNumber>
    </recommendedName>
</protein>
<evidence type="ECO:0000256" key="1">
    <source>
        <dbReference type="ARBA" id="ARBA00023239"/>
    </source>
</evidence>
<dbReference type="EC" id="4.2.3.-" evidence="2"/>
<dbReference type="PANTHER" id="PTHR35201:SF4">
    <property type="entry name" value="BETA-PINACENE SYNTHASE-RELATED"/>
    <property type="match status" value="1"/>
</dbReference>
<keyword evidence="2" id="KW-0460">Magnesium</keyword>
<dbReference type="InterPro" id="IPR034686">
    <property type="entry name" value="Terpene_cyclase-like_2"/>
</dbReference>